<dbReference type="InterPro" id="IPR000182">
    <property type="entry name" value="GNAT_dom"/>
</dbReference>
<proteinExistence type="predicted"/>
<evidence type="ECO:0000313" key="5">
    <source>
        <dbReference type="Proteomes" id="UP000035009"/>
    </source>
</evidence>
<sequence length="173" mass="18694">MLTLRTAEPADCEAFAEIYHHYVETSVATFDHDAPDVDEWRAKLAATLDAGRPFLAAEDPDIMPGVIGYAYLGPYRGKAGWGWTAEDSIYLRPEASGRGHGSALLAALVEATDTSVVRTIMAVISDEVPASIRLHERAGFAEVGRSAGVGYKFDRWLGCVYMQLSLVAGDTQA</sequence>
<dbReference type="eggNOG" id="COG1247">
    <property type="taxonomic scope" value="Bacteria"/>
</dbReference>
<evidence type="ECO:0000256" key="2">
    <source>
        <dbReference type="ARBA" id="ARBA00023315"/>
    </source>
</evidence>
<dbReference type="EMBL" id="BAOP01000048">
    <property type="protein sequence ID" value="GAC81869.1"/>
    <property type="molecule type" value="Genomic_DNA"/>
</dbReference>
<feature type="domain" description="N-acetyltransferase" evidence="3">
    <location>
        <begin position="2"/>
        <end position="167"/>
    </location>
</feature>
<keyword evidence="2" id="KW-0012">Acyltransferase</keyword>
<dbReference type="PROSITE" id="PS51186">
    <property type="entry name" value="GNAT"/>
    <property type="match status" value="1"/>
</dbReference>
<evidence type="ECO:0000313" key="4">
    <source>
        <dbReference type="EMBL" id="GAC81869.1"/>
    </source>
</evidence>
<dbReference type="CDD" id="cd04301">
    <property type="entry name" value="NAT_SF"/>
    <property type="match status" value="1"/>
</dbReference>
<dbReference type="OrthoDB" id="3173333at2"/>
<dbReference type="RefSeq" id="WP_008381973.1">
    <property type="nucleotide sequence ID" value="NZ_BAOP01000048.1"/>
</dbReference>
<gene>
    <name evidence="4" type="ORF">GM1_048_00160</name>
</gene>
<evidence type="ECO:0000259" key="3">
    <source>
        <dbReference type="PROSITE" id="PS51186"/>
    </source>
</evidence>
<dbReference type="SUPFAM" id="SSF55729">
    <property type="entry name" value="Acyl-CoA N-acyltransferases (Nat)"/>
    <property type="match status" value="1"/>
</dbReference>
<dbReference type="PANTHER" id="PTHR43072">
    <property type="entry name" value="N-ACETYLTRANSFERASE"/>
    <property type="match status" value="1"/>
</dbReference>
<dbReference type="InterPro" id="IPR016181">
    <property type="entry name" value="Acyl_CoA_acyltransferase"/>
</dbReference>
<keyword evidence="5" id="KW-1185">Reference proteome</keyword>
<accession>M3VHF2</accession>
<name>M3VHF2_GORML</name>
<dbReference type="STRING" id="410332.SAMN04488550_1198"/>
<protein>
    <submittedName>
        <fullName evidence="4">Putative acetyltransferase</fullName>
    </submittedName>
</protein>
<dbReference type="Gene3D" id="3.40.630.30">
    <property type="match status" value="1"/>
</dbReference>
<reference evidence="4 5" key="1">
    <citation type="submission" date="2013-02" db="EMBL/GenBank/DDBJ databases">
        <title>Whole genome shotgun sequence of Gordonia malaquae NBRC 108250.</title>
        <authorList>
            <person name="Yoshida I."/>
            <person name="Hosoyama A."/>
            <person name="Tsuchikane K."/>
            <person name="Ando Y."/>
            <person name="Baba S."/>
            <person name="Ohji S."/>
            <person name="Hamada M."/>
            <person name="Tamura T."/>
            <person name="Yamazoe A."/>
            <person name="Yamazaki S."/>
            <person name="Fujita N."/>
        </authorList>
    </citation>
    <scope>NUCLEOTIDE SEQUENCE [LARGE SCALE GENOMIC DNA]</scope>
    <source>
        <strain evidence="4 5">NBRC 108250</strain>
    </source>
</reference>
<dbReference type="GO" id="GO:0016747">
    <property type="term" value="F:acyltransferase activity, transferring groups other than amino-acyl groups"/>
    <property type="evidence" value="ECO:0007669"/>
    <property type="project" value="InterPro"/>
</dbReference>
<dbReference type="Pfam" id="PF13420">
    <property type="entry name" value="Acetyltransf_4"/>
    <property type="match status" value="1"/>
</dbReference>
<comment type="caution">
    <text evidence="4">The sequence shown here is derived from an EMBL/GenBank/DDBJ whole genome shotgun (WGS) entry which is preliminary data.</text>
</comment>
<keyword evidence="1 4" id="KW-0808">Transferase</keyword>
<dbReference type="AlphaFoldDB" id="M3VHF2"/>
<evidence type="ECO:0000256" key="1">
    <source>
        <dbReference type="ARBA" id="ARBA00022679"/>
    </source>
</evidence>
<dbReference type="PANTHER" id="PTHR43072:SF23">
    <property type="entry name" value="UPF0039 PROTEIN C11D3.02C"/>
    <property type="match status" value="1"/>
</dbReference>
<organism evidence="4 5">
    <name type="scientific">Gordonia malaquae NBRC 108250</name>
    <dbReference type="NCBI Taxonomy" id="1223542"/>
    <lineage>
        <taxon>Bacteria</taxon>
        <taxon>Bacillati</taxon>
        <taxon>Actinomycetota</taxon>
        <taxon>Actinomycetes</taxon>
        <taxon>Mycobacteriales</taxon>
        <taxon>Gordoniaceae</taxon>
        <taxon>Gordonia</taxon>
    </lineage>
</organism>
<dbReference type="Proteomes" id="UP000035009">
    <property type="component" value="Unassembled WGS sequence"/>
</dbReference>